<evidence type="ECO:0000256" key="2">
    <source>
        <dbReference type="ARBA" id="ARBA00009597"/>
    </source>
</evidence>
<accession>A0A1B3ZB99</accession>
<organism evidence="6 7">
    <name type="scientific">Sphingomonas panacis</name>
    <dbReference type="NCBI Taxonomy" id="1560345"/>
    <lineage>
        <taxon>Bacteria</taxon>
        <taxon>Pseudomonadati</taxon>
        <taxon>Pseudomonadota</taxon>
        <taxon>Alphaproteobacteria</taxon>
        <taxon>Sphingomonadales</taxon>
        <taxon>Sphingomonadaceae</taxon>
        <taxon>Sphingomonas</taxon>
    </lineage>
</organism>
<dbReference type="InterPro" id="IPR016985">
    <property type="entry name" value="UCP031890_Tim44-rel"/>
</dbReference>
<dbReference type="EMBL" id="CP014168">
    <property type="protein sequence ID" value="AOH84688.1"/>
    <property type="molecule type" value="Genomic_DNA"/>
</dbReference>
<dbReference type="OrthoDB" id="9798618at2"/>
<dbReference type="PANTHER" id="PTHR10721">
    <property type="entry name" value="MITOCHONDRIAL IMPORT INNER MEMBRANE TRANSLOCASE SUBUNIT TIM44"/>
    <property type="match status" value="1"/>
</dbReference>
<dbReference type="InterPro" id="IPR007379">
    <property type="entry name" value="Tim44-like_dom"/>
</dbReference>
<dbReference type="STRING" id="1560345.AWL63_12635"/>
<dbReference type="GO" id="GO:0030150">
    <property type="term" value="P:protein import into mitochondrial matrix"/>
    <property type="evidence" value="ECO:0007669"/>
    <property type="project" value="TreeGrafter"/>
</dbReference>
<dbReference type="AlphaFoldDB" id="A0A1B3ZB99"/>
<evidence type="ECO:0000313" key="6">
    <source>
        <dbReference type="EMBL" id="AOH84688.1"/>
    </source>
</evidence>
<dbReference type="PIRSF" id="PIRSF031890">
    <property type="entry name" value="UCP031890_transporter_Tim44"/>
    <property type="match status" value="1"/>
</dbReference>
<evidence type="ECO:0000256" key="4">
    <source>
        <dbReference type="ARBA" id="ARBA00023136"/>
    </source>
</evidence>
<name>A0A1B3ZB99_9SPHN</name>
<dbReference type="Proteomes" id="UP000094256">
    <property type="component" value="Chromosome"/>
</dbReference>
<proteinExistence type="inferred from homology"/>
<dbReference type="GO" id="GO:0016020">
    <property type="term" value="C:membrane"/>
    <property type="evidence" value="ECO:0007669"/>
    <property type="project" value="UniProtKB-SubCell"/>
</dbReference>
<dbReference type="Pfam" id="PF04280">
    <property type="entry name" value="Tim44"/>
    <property type="match status" value="1"/>
</dbReference>
<protein>
    <submittedName>
        <fullName evidence="6">Preprotein translocase subunit Tim44</fullName>
    </submittedName>
</protein>
<evidence type="ECO:0000259" key="5">
    <source>
        <dbReference type="SMART" id="SM00978"/>
    </source>
</evidence>
<dbReference type="SUPFAM" id="SSF54427">
    <property type="entry name" value="NTF2-like"/>
    <property type="match status" value="1"/>
</dbReference>
<dbReference type="NCBIfam" id="NF033779">
    <property type="entry name" value="Tim44_TimA_adap"/>
    <property type="match status" value="1"/>
</dbReference>
<sequence>MFYVVLLGMVAGFLALRLYTVLGKRTGHEQPLPKPAEDRAPITVLPRPIETPGESRELLGRNIAPRAEAGLRAIVAAEPGFDVMRFLEGAQSAYRMILEAYWSGDEEQLGWLAEDDVRAAFVAAIAERAEAGHTLENRLVTIERAAITDATLSGKAARITVRFDADIAAVTRDRDGVVVAGSMTDAVETHDIWTFARTLKSSDPNWKLADTDEA</sequence>
<dbReference type="PANTHER" id="PTHR10721:SF1">
    <property type="entry name" value="MITOCHONDRIAL IMPORT INNER MEMBRANE TRANSLOCASE SUBUNIT TIM44"/>
    <property type="match status" value="1"/>
</dbReference>
<keyword evidence="3" id="KW-0809">Transit peptide</keyword>
<dbReference type="RefSeq" id="WP_069205238.1">
    <property type="nucleotide sequence ID" value="NZ_CP014168.1"/>
</dbReference>
<dbReference type="Gene3D" id="3.10.450.240">
    <property type="match status" value="1"/>
</dbReference>
<keyword evidence="4" id="KW-0472">Membrane</keyword>
<dbReference type="KEGG" id="span:AWL63_12635"/>
<dbReference type="GO" id="GO:0051087">
    <property type="term" value="F:protein-folding chaperone binding"/>
    <property type="evidence" value="ECO:0007669"/>
    <property type="project" value="TreeGrafter"/>
</dbReference>
<dbReference type="InterPro" id="IPR039544">
    <property type="entry name" value="Tim44-like"/>
</dbReference>
<evidence type="ECO:0000256" key="3">
    <source>
        <dbReference type="ARBA" id="ARBA00022946"/>
    </source>
</evidence>
<evidence type="ECO:0000256" key="1">
    <source>
        <dbReference type="ARBA" id="ARBA00004370"/>
    </source>
</evidence>
<dbReference type="InterPro" id="IPR032710">
    <property type="entry name" value="NTF2-like_dom_sf"/>
</dbReference>
<gene>
    <name evidence="6" type="ORF">AWL63_12635</name>
</gene>
<keyword evidence="7" id="KW-1185">Reference proteome</keyword>
<reference evidence="6 7" key="1">
    <citation type="submission" date="2016-01" db="EMBL/GenBank/DDBJ databases">
        <title>Complete genome and mega plasmid sequence of Sphingomonas panacis DCY99 elicits systemic resistance in rice to Xanthomonas oryzae.</title>
        <authorList>
            <person name="Kim Y.J."/>
            <person name="Yang D.C."/>
            <person name="Sing P."/>
        </authorList>
    </citation>
    <scope>NUCLEOTIDE SEQUENCE [LARGE SCALE GENOMIC DNA]</scope>
    <source>
        <strain evidence="6 7">DCY99</strain>
    </source>
</reference>
<comment type="similarity">
    <text evidence="2">Belongs to the Tim44 family.</text>
</comment>
<evidence type="ECO:0000313" key="7">
    <source>
        <dbReference type="Proteomes" id="UP000094256"/>
    </source>
</evidence>
<feature type="domain" description="Tim44-like" evidence="5">
    <location>
        <begin position="67"/>
        <end position="213"/>
    </location>
</feature>
<comment type="subcellular location">
    <subcellularLocation>
        <location evidence="1">Membrane</location>
    </subcellularLocation>
</comment>
<dbReference type="SMART" id="SM00978">
    <property type="entry name" value="Tim44"/>
    <property type="match status" value="1"/>
</dbReference>